<keyword evidence="3" id="KW-0012">Acyltransferase</keyword>
<protein>
    <submittedName>
        <fullName evidence="3">Streptogramin A acetyltransferase</fullName>
        <ecNumber evidence="3">2.3.1.-</ecNumber>
    </submittedName>
</protein>
<keyword evidence="2 3" id="KW-0808">Transferase</keyword>
<dbReference type="CDD" id="cd05825">
    <property type="entry name" value="LbH_wcaF_like"/>
    <property type="match status" value="1"/>
</dbReference>
<dbReference type="Proteomes" id="UP001432180">
    <property type="component" value="Chromosome"/>
</dbReference>
<keyword evidence="4" id="KW-1185">Reference proteome</keyword>
<organism evidence="3 4">
    <name type="scientific">Thiorhodovibrio winogradskyi</name>
    <dbReference type="NCBI Taxonomy" id="77007"/>
    <lineage>
        <taxon>Bacteria</taxon>
        <taxon>Pseudomonadati</taxon>
        <taxon>Pseudomonadota</taxon>
        <taxon>Gammaproteobacteria</taxon>
        <taxon>Chromatiales</taxon>
        <taxon>Chromatiaceae</taxon>
        <taxon>Thiorhodovibrio</taxon>
    </lineage>
</organism>
<dbReference type="EMBL" id="CP121472">
    <property type="protein sequence ID" value="WPL19414.1"/>
    <property type="molecule type" value="Genomic_DNA"/>
</dbReference>
<dbReference type="RefSeq" id="WP_328985158.1">
    <property type="nucleotide sequence ID" value="NZ_CP121472.1"/>
</dbReference>
<evidence type="ECO:0000256" key="1">
    <source>
        <dbReference type="ARBA" id="ARBA00007274"/>
    </source>
</evidence>
<dbReference type="PANTHER" id="PTHR23416:SF23">
    <property type="entry name" value="ACETYLTRANSFERASE C18B11.09C-RELATED"/>
    <property type="match status" value="1"/>
</dbReference>
<dbReference type="SUPFAM" id="SSF51161">
    <property type="entry name" value="Trimeric LpxA-like enzymes"/>
    <property type="match status" value="1"/>
</dbReference>
<evidence type="ECO:0000313" key="4">
    <source>
        <dbReference type="Proteomes" id="UP001432180"/>
    </source>
</evidence>
<dbReference type="InterPro" id="IPR011004">
    <property type="entry name" value="Trimer_LpxA-like_sf"/>
</dbReference>
<dbReference type="PANTHER" id="PTHR23416">
    <property type="entry name" value="SIALIC ACID SYNTHASE-RELATED"/>
    <property type="match status" value="1"/>
</dbReference>
<dbReference type="EC" id="2.3.1.-" evidence="3"/>
<comment type="similarity">
    <text evidence="1">Belongs to the transferase hexapeptide repeat family.</text>
</comment>
<proteinExistence type="inferred from homology"/>
<reference evidence="3 4" key="1">
    <citation type="journal article" date="2023" name="Microorganisms">
        <title>Thiorhodovibrio frisius and Trv. litoralis spp. nov., Two Novel Members from a Clade of Fastidious Purple Sulfur Bacteria That Exhibit Unique Red-Shifted Light-Harvesting Capabilities.</title>
        <authorList>
            <person name="Methner A."/>
            <person name="Kuzyk S.B."/>
            <person name="Petersen J."/>
            <person name="Bauer S."/>
            <person name="Brinkmann H."/>
            <person name="Sichau K."/>
            <person name="Wanner G."/>
            <person name="Wolf J."/>
            <person name="Neumann-Schaal M."/>
            <person name="Henke P."/>
            <person name="Tank M."/>
            <person name="Sproer C."/>
            <person name="Bunk B."/>
            <person name="Overmann J."/>
        </authorList>
    </citation>
    <scope>NUCLEOTIDE SEQUENCE [LARGE SCALE GENOMIC DNA]</scope>
    <source>
        <strain evidence="3 4">DSM 6702</strain>
    </source>
</reference>
<dbReference type="Gene3D" id="2.160.10.10">
    <property type="entry name" value="Hexapeptide repeat proteins"/>
    <property type="match status" value="1"/>
</dbReference>
<evidence type="ECO:0000313" key="3">
    <source>
        <dbReference type="EMBL" id="WPL19414.1"/>
    </source>
</evidence>
<evidence type="ECO:0000256" key="2">
    <source>
        <dbReference type="ARBA" id="ARBA00022679"/>
    </source>
</evidence>
<gene>
    <name evidence="3" type="primary">vatD</name>
    <name evidence="3" type="ORF">Thiowin_04535</name>
</gene>
<dbReference type="InterPro" id="IPR051159">
    <property type="entry name" value="Hexapeptide_acetyltransf"/>
</dbReference>
<accession>A0ABZ0SFG9</accession>
<name>A0ABZ0SFG9_9GAMM</name>
<sequence length="185" mass="20373">MTEALRRHQLSVGNQLARALWQLVWLLLCRPTPRPLHAWRCLIARLFGAKLGKGIRLYPTARIWAPWNLIMGDDSCLGPDVDCYSVDTITLGAHSTVSQYSYLCTASHDYSLASMPLMTAPITLGERVWITADVFVGPGVTIGDGAVVTARSSVFHDLPPWMVARGNPAVPVKVRPFDESIDETS</sequence>
<dbReference type="GO" id="GO:0016746">
    <property type="term" value="F:acyltransferase activity"/>
    <property type="evidence" value="ECO:0007669"/>
    <property type="project" value="UniProtKB-KW"/>
</dbReference>